<name>A0A853CTX8_9MICO</name>
<evidence type="ECO:0000313" key="6">
    <source>
        <dbReference type="Proteomes" id="UP000578352"/>
    </source>
</evidence>
<dbReference type="EMBL" id="JACCFL010000001">
    <property type="protein sequence ID" value="NYJ22270.1"/>
    <property type="molecule type" value="Genomic_DNA"/>
</dbReference>
<dbReference type="AlphaFoldDB" id="A0A853CTX8"/>
<dbReference type="SMART" id="SM00822">
    <property type="entry name" value="PKS_KR"/>
    <property type="match status" value="1"/>
</dbReference>
<dbReference type="InterPro" id="IPR036291">
    <property type="entry name" value="NAD(P)-bd_dom_sf"/>
</dbReference>
<keyword evidence="2" id="KW-0560">Oxidoreductase</keyword>
<comment type="similarity">
    <text evidence="1 3">Belongs to the short-chain dehydrogenases/reductases (SDR) family.</text>
</comment>
<sequence length="245" mass="24365">MELQNSWSLAGKTALVTGATSGLGRAAALQLAAQGAEVVVHGRNVDRGAQVVEEIELAGGRARFVAADLSDTDQAVRLAEDAGAVDILVNNAGLAWFGPSDQLSAETLGSLFTGNVESAYLLTSRLAAGMAERGDGAIVSVSSMAANVGLAGGAAYSATKAALDALTRAWAAEFSPRGVRVNAVAPGPVATPGAKGDTAALGETTIMGRPGTDQEIADAIGFLASPAASYITGVTLAVDGGRAAI</sequence>
<dbReference type="InterPro" id="IPR002347">
    <property type="entry name" value="SDR_fam"/>
</dbReference>
<proteinExistence type="inferred from homology"/>
<reference evidence="5 6" key="1">
    <citation type="submission" date="2020-07" db="EMBL/GenBank/DDBJ databases">
        <title>Sequencing the genomes of 1000 actinobacteria strains.</title>
        <authorList>
            <person name="Klenk H.-P."/>
        </authorList>
    </citation>
    <scope>NUCLEOTIDE SEQUENCE [LARGE SCALE GENOMIC DNA]</scope>
    <source>
        <strain evidence="5 6">DSM 15165</strain>
    </source>
</reference>
<dbReference type="PROSITE" id="PS00061">
    <property type="entry name" value="ADH_SHORT"/>
    <property type="match status" value="1"/>
</dbReference>
<dbReference type="InterPro" id="IPR020904">
    <property type="entry name" value="Sc_DH/Rdtase_CS"/>
</dbReference>
<evidence type="ECO:0000259" key="4">
    <source>
        <dbReference type="SMART" id="SM00822"/>
    </source>
</evidence>
<dbReference type="PANTHER" id="PTHR43639">
    <property type="entry name" value="OXIDOREDUCTASE, SHORT-CHAIN DEHYDROGENASE/REDUCTASE FAMILY (AFU_ORTHOLOGUE AFUA_5G02870)"/>
    <property type="match status" value="1"/>
</dbReference>
<comment type="caution">
    <text evidence="5">The sequence shown here is derived from an EMBL/GenBank/DDBJ whole genome shotgun (WGS) entry which is preliminary data.</text>
</comment>
<evidence type="ECO:0000313" key="5">
    <source>
        <dbReference type="EMBL" id="NYJ22270.1"/>
    </source>
</evidence>
<evidence type="ECO:0000256" key="1">
    <source>
        <dbReference type="ARBA" id="ARBA00006484"/>
    </source>
</evidence>
<dbReference type="GO" id="GO:0016491">
    <property type="term" value="F:oxidoreductase activity"/>
    <property type="evidence" value="ECO:0007669"/>
    <property type="project" value="UniProtKB-KW"/>
</dbReference>
<accession>A0A853CTX8</accession>
<dbReference type="PANTHER" id="PTHR43639:SF1">
    <property type="entry name" value="SHORT-CHAIN DEHYDROGENASE_REDUCTASE FAMILY PROTEIN"/>
    <property type="match status" value="1"/>
</dbReference>
<dbReference type="InterPro" id="IPR057326">
    <property type="entry name" value="KR_dom"/>
</dbReference>
<organism evidence="5 6">
    <name type="scientific">Leifsonia shinshuensis</name>
    <dbReference type="NCBI Taxonomy" id="150026"/>
    <lineage>
        <taxon>Bacteria</taxon>
        <taxon>Bacillati</taxon>
        <taxon>Actinomycetota</taxon>
        <taxon>Actinomycetes</taxon>
        <taxon>Micrococcales</taxon>
        <taxon>Microbacteriaceae</taxon>
        <taxon>Leifsonia</taxon>
    </lineage>
</organism>
<dbReference type="PRINTS" id="PR00081">
    <property type="entry name" value="GDHRDH"/>
</dbReference>
<protein>
    <submittedName>
        <fullName evidence="5">NAD(P)-dependent dehydrogenase (Short-subunit alcohol dehydrogenase family)</fullName>
    </submittedName>
</protein>
<evidence type="ECO:0000256" key="2">
    <source>
        <dbReference type="ARBA" id="ARBA00023002"/>
    </source>
</evidence>
<dbReference type="CDD" id="cd05233">
    <property type="entry name" value="SDR_c"/>
    <property type="match status" value="1"/>
</dbReference>
<dbReference type="Proteomes" id="UP000578352">
    <property type="component" value="Unassembled WGS sequence"/>
</dbReference>
<evidence type="ECO:0000256" key="3">
    <source>
        <dbReference type="RuleBase" id="RU000363"/>
    </source>
</evidence>
<dbReference type="PRINTS" id="PR00080">
    <property type="entry name" value="SDRFAMILY"/>
</dbReference>
<dbReference type="SUPFAM" id="SSF51735">
    <property type="entry name" value="NAD(P)-binding Rossmann-fold domains"/>
    <property type="match status" value="1"/>
</dbReference>
<gene>
    <name evidence="5" type="ORF">HNR13_000557</name>
</gene>
<feature type="domain" description="Ketoreductase" evidence="4">
    <location>
        <begin position="12"/>
        <end position="187"/>
    </location>
</feature>
<dbReference type="FunFam" id="3.40.50.720:FF:000084">
    <property type="entry name" value="Short-chain dehydrogenase reductase"/>
    <property type="match status" value="1"/>
</dbReference>
<dbReference type="Pfam" id="PF00106">
    <property type="entry name" value="adh_short"/>
    <property type="match status" value="1"/>
</dbReference>
<dbReference type="Gene3D" id="3.40.50.720">
    <property type="entry name" value="NAD(P)-binding Rossmann-like Domain"/>
    <property type="match status" value="1"/>
</dbReference>
<dbReference type="RefSeq" id="WP_179604337.1">
    <property type="nucleotide sequence ID" value="NZ_BAABEH010000001.1"/>
</dbReference>